<dbReference type="GO" id="GO:0006241">
    <property type="term" value="P:CTP biosynthetic process"/>
    <property type="evidence" value="ECO:0007669"/>
    <property type="project" value="InterPro"/>
</dbReference>
<organism evidence="9 10">
    <name type="scientific">Fopius arisanus</name>
    <dbReference type="NCBI Taxonomy" id="64838"/>
    <lineage>
        <taxon>Eukaryota</taxon>
        <taxon>Metazoa</taxon>
        <taxon>Ecdysozoa</taxon>
        <taxon>Arthropoda</taxon>
        <taxon>Hexapoda</taxon>
        <taxon>Insecta</taxon>
        <taxon>Pterygota</taxon>
        <taxon>Neoptera</taxon>
        <taxon>Endopterygota</taxon>
        <taxon>Hymenoptera</taxon>
        <taxon>Apocrita</taxon>
        <taxon>Ichneumonoidea</taxon>
        <taxon>Braconidae</taxon>
        <taxon>Opiinae</taxon>
        <taxon>Fopius</taxon>
    </lineage>
</organism>
<evidence type="ECO:0000256" key="4">
    <source>
        <dbReference type="ARBA" id="ARBA00022777"/>
    </source>
</evidence>
<dbReference type="RefSeq" id="XP_011314114.1">
    <property type="nucleotide sequence ID" value="XM_011315812.1"/>
</dbReference>
<dbReference type="SMART" id="SM00562">
    <property type="entry name" value="NDK"/>
    <property type="match status" value="1"/>
</dbReference>
<feature type="binding site" evidence="6">
    <location>
        <position position="64"/>
    </location>
    <ligand>
        <name>ATP</name>
        <dbReference type="ChEBI" id="CHEBI:30616"/>
    </ligand>
</feature>
<dbReference type="GeneID" id="105273394"/>
<gene>
    <name evidence="10" type="primary">LOC105273394</name>
</gene>
<dbReference type="PANTHER" id="PTHR46161:SF3">
    <property type="entry name" value="NUCLEOSIDE DIPHOSPHATE KINASE DDB_G0292928-RELATED"/>
    <property type="match status" value="1"/>
</dbReference>
<dbReference type="InterPro" id="IPR034907">
    <property type="entry name" value="NDK-like_dom"/>
</dbReference>
<feature type="binding site" evidence="6">
    <location>
        <position position="112"/>
    </location>
    <ligand>
        <name>ATP</name>
        <dbReference type="ChEBI" id="CHEBI:30616"/>
    </ligand>
</feature>
<dbReference type="Proteomes" id="UP000694866">
    <property type="component" value="Unplaced"/>
</dbReference>
<evidence type="ECO:0000256" key="2">
    <source>
        <dbReference type="ARBA" id="ARBA00022679"/>
    </source>
</evidence>
<evidence type="ECO:0000256" key="1">
    <source>
        <dbReference type="ARBA" id="ARBA00008142"/>
    </source>
</evidence>
<evidence type="ECO:0000259" key="8">
    <source>
        <dbReference type="SMART" id="SM00562"/>
    </source>
</evidence>
<dbReference type="OrthoDB" id="25346at2759"/>
<evidence type="ECO:0000256" key="3">
    <source>
        <dbReference type="ARBA" id="ARBA00022741"/>
    </source>
</evidence>
<dbReference type="SUPFAM" id="SSF54919">
    <property type="entry name" value="Nucleoside diphosphate kinase, NDK"/>
    <property type="match status" value="1"/>
</dbReference>
<dbReference type="InterPro" id="IPR036850">
    <property type="entry name" value="NDK-like_dom_sf"/>
</dbReference>
<evidence type="ECO:0000256" key="7">
    <source>
        <dbReference type="RuleBase" id="RU004011"/>
    </source>
</evidence>
<dbReference type="PANTHER" id="PTHR46161">
    <property type="entry name" value="NUCLEOSIDE DIPHOSPHATE KINASE"/>
    <property type="match status" value="1"/>
</dbReference>
<feature type="domain" description="Nucleoside diphosphate kinase-like" evidence="8">
    <location>
        <begin position="7"/>
        <end position="148"/>
    </location>
</feature>
<feature type="active site" description="Pros-phosphohistidine intermediate" evidence="6">
    <location>
        <position position="125"/>
    </location>
</feature>
<dbReference type="Pfam" id="PF00334">
    <property type="entry name" value="NDK"/>
    <property type="match status" value="1"/>
</dbReference>
<evidence type="ECO:0000313" key="10">
    <source>
        <dbReference type="RefSeq" id="XP_011314114.1"/>
    </source>
</evidence>
<name>A0A9R1UAA4_9HYME</name>
<accession>A0A9R1UAA4</accession>
<reference evidence="10" key="1">
    <citation type="submission" date="2025-08" db="UniProtKB">
        <authorList>
            <consortium name="RefSeq"/>
        </authorList>
    </citation>
    <scope>IDENTIFICATION</scope>
    <source>
        <strain evidence="10">USDA-PBARC FA_bdor</strain>
        <tissue evidence="10">Whole organism</tissue>
    </source>
</reference>
<keyword evidence="9" id="KW-1185">Reference proteome</keyword>
<keyword evidence="3" id="KW-0547">Nucleotide-binding</keyword>
<evidence type="ECO:0000256" key="5">
    <source>
        <dbReference type="ARBA" id="ARBA00022840"/>
    </source>
</evidence>
<keyword evidence="4 10" id="KW-0418">Kinase</keyword>
<dbReference type="Gene3D" id="3.30.70.141">
    <property type="entry name" value="Nucleoside diphosphate kinase-like domain"/>
    <property type="match status" value="1"/>
</dbReference>
<evidence type="ECO:0000313" key="9">
    <source>
        <dbReference type="Proteomes" id="UP000694866"/>
    </source>
</evidence>
<dbReference type="GO" id="GO:0005524">
    <property type="term" value="F:ATP binding"/>
    <property type="evidence" value="ECO:0007669"/>
    <property type="project" value="UniProtKB-KW"/>
</dbReference>
<dbReference type="InterPro" id="IPR037994">
    <property type="entry name" value="NDPk6"/>
</dbReference>
<protein>
    <submittedName>
        <fullName evidence="10">Nucleoside diphosphate kinase 6</fullName>
    </submittedName>
</protein>
<dbReference type="GO" id="GO:0006183">
    <property type="term" value="P:GTP biosynthetic process"/>
    <property type="evidence" value="ECO:0007669"/>
    <property type="project" value="InterPro"/>
</dbReference>
<keyword evidence="5" id="KW-0067">ATP-binding</keyword>
<dbReference type="GO" id="GO:0004550">
    <property type="term" value="F:nucleoside diphosphate kinase activity"/>
    <property type="evidence" value="ECO:0007669"/>
    <property type="project" value="InterPro"/>
</dbReference>
<dbReference type="KEGG" id="fas:105273394"/>
<dbReference type="PRINTS" id="PR01243">
    <property type="entry name" value="NUCDPKINASE"/>
</dbReference>
<dbReference type="InterPro" id="IPR001564">
    <property type="entry name" value="Nucleoside_diP_kinase"/>
</dbReference>
<dbReference type="CDD" id="cd04414">
    <property type="entry name" value="NDPk6"/>
    <property type="match status" value="1"/>
</dbReference>
<dbReference type="AlphaFoldDB" id="A0A9R1UAA4"/>
<feature type="binding site" evidence="6">
    <location>
        <position position="15"/>
    </location>
    <ligand>
        <name>ATP</name>
        <dbReference type="ChEBI" id="CHEBI:30616"/>
    </ligand>
</feature>
<keyword evidence="2" id="KW-0808">Transferase</keyword>
<comment type="similarity">
    <text evidence="1 6 7">Belongs to the NDK family.</text>
</comment>
<feature type="binding site" evidence="6">
    <location>
        <position position="122"/>
    </location>
    <ligand>
        <name>ATP</name>
        <dbReference type="ChEBI" id="CHEBI:30616"/>
    </ligand>
</feature>
<sequence>MQSKIPLELTLAILKPHVIKNPVVLQKIHDIILENGFKVVRSRRIIITPPEADLFYQEHRGKFFYNRLVTFMCSGPSDIMILAGENAISKWRELMGPTKVFQAQYSAPDSIRGKFGLSDTRNATHGSDSTESAEREMRILFKDFDLKSWRETDECLQQLGQIKLDYKSFTSTTDEISMK</sequence>
<feature type="binding site" evidence="6">
    <location>
        <position position="92"/>
    </location>
    <ligand>
        <name>ATP</name>
        <dbReference type="ChEBI" id="CHEBI:30616"/>
    </ligand>
</feature>
<proteinExistence type="inferred from homology"/>
<feature type="binding site" evidence="6">
    <location>
        <position position="98"/>
    </location>
    <ligand>
        <name>ATP</name>
        <dbReference type="ChEBI" id="CHEBI:30616"/>
    </ligand>
</feature>
<dbReference type="GO" id="GO:0006228">
    <property type="term" value="P:UTP biosynthetic process"/>
    <property type="evidence" value="ECO:0007669"/>
    <property type="project" value="InterPro"/>
</dbReference>
<evidence type="ECO:0000256" key="6">
    <source>
        <dbReference type="PROSITE-ProRule" id="PRU00706"/>
    </source>
</evidence>
<dbReference type="PROSITE" id="PS51374">
    <property type="entry name" value="NDPK_LIKE"/>
    <property type="match status" value="1"/>
</dbReference>